<feature type="domain" description="PDZ" evidence="1">
    <location>
        <begin position="100"/>
        <end position="152"/>
    </location>
</feature>
<organism evidence="3 4">
    <name type="scientific">Clostridium moniliforme</name>
    <dbReference type="NCBI Taxonomy" id="39489"/>
    <lineage>
        <taxon>Bacteria</taxon>
        <taxon>Bacillati</taxon>
        <taxon>Bacillota</taxon>
        <taxon>Clostridia</taxon>
        <taxon>Eubacteriales</taxon>
        <taxon>Clostridiaceae</taxon>
        <taxon>Clostridium</taxon>
    </lineage>
</organism>
<feature type="domain" description="Peptidase S55" evidence="2">
    <location>
        <begin position="164"/>
        <end position="397"/>
    </location>
</feature>
<dbReference type="InterPro" id="IPR014219">
    <property type="entry name" value="SpoIVB"/>
</dbReference>
<dbReference type="InterPro" id="IPR036034">
    <property type="entry name" value="PDZ_sf"/>
</dbReference>
<evidence type="ECO:0000259" key="1">
    <source>
        <dbReference type="PROSITE" id="PS50106"/>
    </source>
</evidence>
<keyword evidence="4" id="KW-1185">Reference proteome</keyword>
<dbReference type="SUPFAM" id="SSF50494">
    <property type="entry name" value="Trypsin-like serine proteases"/>
    <property type="match status" value="1"/>
</dbReference>
<dbReference type="SMART" id="SM00228">
    <property type="entry name" value="PDZ"/>
    <property type="match status" value="1"/>
</dbReference>
<evidence type="ECO:0000313" key="4">
    <source>
        <dbReference type="Proteomes" id="UP000783390"/>
    </source>
</evidence>
<evidence type="ECO:0000259" key="2">
    <source>
        <dbReference type="PROSITE" id="PS51494"/>
    </source>
</evidence>
<name>A0ABS4F0J3_9CLOT</name>
<dbReference type="InterPro" id="IPR001478">
    <property type="entry name" value="PDZ"/>
</dbReference>
<dbReference type="EC" id="3.4.21.116" evidence="3"/>
<accession>A0ABS4F0J3</accession>
<dbReference type="PROSITE" id="PS50106">
    <property type="entry name" value="PDZ"/>
    <property type="match status" value="1"/>
</dbReference>
<dbReference type="GO" id="GO:0016787">
    <property type="term" value="F:hydrolase activity"/>
    <property type="evidence" value="ECO:0007669"/>
    <property type="project" value="UniProtKB-KW"/>
</dbReference>
<dbReference type="Pfam" id="PF17820">
    <property type="entry name" value="PDZ_6"/>
    <property type="match status" value="1"/>
</dbReference>
<dbReference type="InterPro" id="IPR008763">
    <property type="entry name" value="Peptidase_S55"/>
</dbReference>
<dbReference type="Proteomes" id="UP000783390">
    <property type="component" value="Unassembled WGS sequence"/>
</dbReference>
<sequence>MEKKFKKYISLLVSLTLILVLISVFTLRYMPGKVYADSEIETTSVFNNISPLSKVTCNKDCASKNFMGLIPLKSVEVQNIKDLKLYPGGTSVGVRLSSNGVLIIGFSDLIVNDSKIESPAKISGIELGDIIIKINGKNVYTTKEILNIVKNTKDDTINLTIEREGKNIEKTIKMKKENGVNKLGLWIRDSTAGVGTLTFYDSVSGKFGALGHPITDGDTNTRFTVKSGELLEASVISLRKGEKGIPGELKGIFTNEDTPIGHINKNTQCGIFGTQERYITAKNKSLKPLPVGSKEEIKVGKAKILTTIDEKGPKEYDIEIVKKLNQDSPTPKSMIIKVTDEELLKKTGGIIQGMSGSPIIQDGKIIGAVTHVLINKPDVGYGIYIDWMLEDAGIVKK</sequence>
<dbReference type="InterPro" id="IPR009003">
    <property type="entry name" value="Peptidase_S1_PA"/>
</dbReference>
<evidence type="ECO:0000313" key="3">
    <source>
        <dbReference type="EMBL" id="MBP1889769.1"/>
    </source>
</evidence>
<dbReference type="RefSeq" id="WP_209796666.1">
    <property type="nucleotide sequence ID" value="NZ_JAGGJZ010000003.1"/>
</dbReference>
<proteinExistence type="predicted"/>
<dbReference type="SUPFAM" id="SSF50156">
    <property type="entry name" value="PDZ domain-like"/>
    <property type="match status" value="1"/>
</dbReference>
<dbReference type="Pfam" id="PF05580">
    <property type="entry name" value="Peptidase_S55"/>
    <property type="match status" value="1"/>
</dbReference>
<reference evidence="3 4" key="1">
    <citation type="submission" date="2021-03" db="EMBL/GenBank/DDBJ databases">
        <title>Genomic Encyclopedia of Type Strains, Phase IV (KMG-IV): sequencing the most valuable type-strain genomes for metagenomic binning, comparative biology and taxonomic classification.</title>
        <authorList>
            <person name="Goeker M."/>
        </authorList>
    </citation>
    <scope>NUCLEOTIDE SEQUENCE [LARGE SCALE GENOMIC DNA]</scope>
    <source>
        <strain evidence="3 4">DSM 3984</strain>
    </source>
</reference>
<dbReference type="InterPro" id="IPR041489">
    <property type="entry name" value="PDZ_6"/>
</dbReference>
<dbReference type="Gene3D" id="2.30.42.10">
    <property type="match status" value="1"/>
</dbReference>
<dbReference type="PROSITE" id="PS51494">
    <property type="entry name" value="SPOIVB"/>
    <property type="match status" value="1"/>
</dbReference>
<keyword evidence="3" id="KW-0378">Hydrolase</keyword>
<dbReference type="NCBIfam" id="TIGR02860">
    <property type="entry name" value="spore_IV_B"/>
    <property type="match status" value="1"/>
</dbReference>
<gene>
    <name evidence="3" type="ORF">J2Z53_001352</name>
</gene>
<dbReference type="EMBL" id="JAGGJZ010000003">
    <property type="protein sequence ID" value="MBP1889769.1"/>
    <property type="molecule type" value="Genomic_DNA"/>
</dbReference>
<protein>
    <submittedName>
        <fullName evidence="3">Stage IV sporulation protein B</fullName>
        <ecNumber evidence="3">3.4.21.116</ecNumber>
    </submittedName>
</protein>
<comment type="caution">
    <text evidence="3">The sequence shown here is derived from an EMBL/GenBank/DDBJ whole genome shotgun (WGS) entry which is preliminary data.</text>
</comment>